<organism evidence="1">
    <name type="scientific">Thermoleptolyngbya oregonensis NK1-22</name>
    <dbReference type="NCBI Taxonomy" id="2547457"/>
    <lineage>
        <taxon>Bacteria</taxon>
        <taxon>Bacillati</taxon>
        <taxon>Cyanobacteriota</taxon>
        <taxon>Cyanophyceae</taxon>
        <taxon>Oculatellales</taxon>
        <taxon>Oculatellaceae</taxon>
        <taxon>Thermoleptolyngbya</taxon>
    </lineage>
</organism>
<gene>
    <name evidence="1" type="ORF">HNI00_11910</name>
</gene>
<dbReference type="AlphaFoldDB" id="A0AA96Y9V9"/>
<sequence length="159" mass="18373">MQTQEIDIRKVLEEALEQLKGQDSYLFNVDANERSLTHKLAEYLQAYMPAGWNVDCEYNRNQGDTKKLIRKLKEIAGSPRYDDTDATTVFPDIIIHKRGNNESNLLVIEIKKSTNRDSEGIVDKEKLNAFRQPPFCYQNAVFIKIIVGDCPDYDISWVQ</sequence>
<reference evidence="1" key="1">
    <citation type="submission" date="2020-05" db="EMBL/GenBank/DDBJ databases">
        <authorList>
            <person name="Zhu T."/>
            <person name="Keshari N."/>
            <person name="Lu X."/>
        </authorList>
    </citation>
    <scope>NUCLEOTIDE SEQUENCE</scope>
    <source>
        <strain evidence="1">NK1-22</strain>
    </source>
</reference>
<proteinExistence type="predicted"/>
<dbReference type="RefSeq" id="WP_316786404.1">
    <property type="nucleotide sequence ID" value="NZ_CP053540.1"/>
</dbReference>
<protein>
    <submittedName>
        <fullName evidence="1">Uncharacterized protein</fullName>
    </submittedName>
</protein>
<name>A0AA96Y9V9_9CYAN</name>
<evidence type="ECO:0000313" key="1">
    <source>
        <dbReference type="EMBL" id="WOB43778.1"/>
    </source>
</evidence>
<dbReference type="KEGG" id="tog:HNI00_11910"/>
<accession>A0AA96Y9V9</accession>
<dbReference type="EMBL" id="CP053540">
    <property type="protein sequence ID" value="WOB43778.1"/>
    <property type="molecule type" value="Genomic_DNA"/>
</dbReference>